<feature type="transmembrane region" description="Helical" evidence="8">
    <location>
        <begin position="397"/>
        <end position="416"/>
    </location>
</feature>
<keyword evidence="4 8" id="KW-0812">Transmembrane</keyword>
<evidence type="ECO:0000256" key="3">
    <source>
        <dbReference type="ARBA" id="ARBA00022448"/>
    </source>
</evidence>
<keyword evidence="3 8" id="KW-0813">Transport</keyword>
<evidence type="ECO:0000313" key="11">
    <source>
        <dbReference type="Proteomes" id="UP000245884"/>
    </source>
</evidence>
<proteinExistence type="inferred from homology"/>
<feature type="transmembrane region" description="Helical" evidence="8">
    <location>
        <begin position="493"/>
        <end position="515"/>
    </location>
</feature>
<dbReference type="InterPro" id="IPR036259">
    <property type="entry name" value="MFS_trans_sf"/>
</dbReference>
<evidence type="ECO:0000256" key="4">
    <source>
        <dbReference type="ARBA" id="ARBA00022692"/>
    </source>
</evidence>
<dbReference type="PANTHER" id="PTHR23519">
    <property type="entry name" value="AUTOPHAGY-RELATED PROTEIN 22"/>
    <property type="match status" value="1"/>
</dbReference>
<dbReference type="GO" id="GO:0005774">
    <property type="term" value="C:vacuolar membrane"/>
    <property type="evidence" value="ECO:0007669"/>
    <property type="project" value="UniProtKB-SubCell"/>
</dbReference>
<feature type="transmembrane region" description="Helical" evidence="8">
    <location>
        <begin position="206"/>
        <end position="228"/>
    </location>
</feature>
<keyword evidence="7 8" id="KW-0472">Membrane</keyword>
<keyword evidence="5 8" id="KW-1133">Transmembrane helix</keyword>
<feature type="transmembrane region" description="Helical" evidence="8">
    <location>
        <begin position="460"/>
        <end position="481"/>
    </location>
</feature>
<name>A0A316V1J1_9BASI</name>
<feature type="region of interest" description="Disordered" evidence="9">
    <location>
        <begin position="1"/>
        <end position="59"/>
    </location>
</feature>
<dbReference type="PANTHER" id="PTHR23519:SF5">
    <property type="entry name" value="AUTOPHAGY-RELATED PROTEIN"/>
    <property type="match status" value="1"/>
</dbReference>
<feature type="transmembrane region" description="Helical" evidence="8">
    <location>
        <begin position="301"/>
        <end position="323"/>
    </location>
</feature>
<dbReference type="InterPro" id="IPR024671">
    <property type="entry name" value="Atg22-like"/>
</dbReference>
<dbReference type="Pfam" id="PF11700">
    <property type="entry name" value="ATG22"/>
    <property type="match status" value="1"/>
</dbReference>
<reference evidence="10 11" key="1">
    <citation type="journal article" date="2018" name="Mol. Biol. Evol.">
        <title>Broad Genomic Sampling Reveals a Smut Pathogenic Ancestry of the Fungal Clade Ustilaginomycotina.</title>
        <authorList>
            <person name="Kijpornyongpan T."/>
            <person name="Mondo S.J."/>
            <person name="Barry K."/>
            <person name="Sandor L."/>
            <person name="Lee J."/>
            <person name="Lipzen A."/>
            <person name="Pangilinan J."/>
            <person name="LaButti K."/>
            <person name="Hainaut M."/>
            <person name="Henrissat B."/>
            <person name="Grigoriev I.V."/>
            <person name="Spatafora J.W."/>
            <person name="Aime M.C."/>
        </authorList>
    </citation>
    <scope>NUCLEOTIDE SEQUENCE [LARGE SCALE GENOMIC DNA]</scope>
    <source>
        <strain evidence="10 11">MCA 5214</strain>
    </source>
</reference>
<evidence type="ECO:0000256" key="9">
    <source>
        <dbReference type="SAM" id="MobiDB-lite"/>
    </source>
</evidence>
<sequence>MSELRPTYSRQDTADVKVAPEDTTSSADQKLDPSSLADEEAAHPAPLDSGSSSCSPSSASLRNALLVSPGGRDHDDAEEDSKWTTTRPELWSFYAYYVGNSGLSLYNFAPIALQNLLTLAATSPTPDDTPRLRFAGSDRTVNSIVLLLNGISFAVQAFLFLTVGSAADFGRGRPYILIVSTTISVAVGFAWLGVTHPSQWMTAAGLYVVGLVGYQISLTFWTSAFVGLARNLPSVRASASKLVRGETSAEAHVSLDVMERNRISNVAFFVCSVGELFVLAVIQGMLVGVGANRDTETNTRALTYVIAFASGVWALVALPWFFLEKHRPGLKMPEGMNILTAGVINAWQALRNLWTLKQSLLYLVFFFLMSDALNTTITQISIVQATLISYSSTTSNLLLIVGIAAQAVGIGSFWLVQRRFQWHTFTLLRIVCVFIVLLTAWGMVGNWTSRFGFRNKYETWLYQALYGILVCPWFSVSQTAISEVAPKGLEFQFFCLLNLSGKSASFIGPFVTSAISNRQGATESTPFYFLFALALFSCGFLVPLDGRKARLEQKTFLDRRARM</sequence>
<evidence type="ECO:0000313" key="10">
    <source>
        <dbReference type="EMBL" id="PWN29285.1"/>
    </source>
</evidence>
<dbReference type="EMBL" id="KZ819663">
    <property type="protein sequence ID" value="PWN29285.1"/>
    <property type="molecule type" value="Genomic_DNA"/>
</dbReference>
<evidence type="ECO:0000256" key="2">
    <source>
        <dbReference type="ARBA" id="ARBA00006978"/>
    </source>
</evidence>
<accession>A0A316V1J1</accession>
<evidence type="ECO:0000256" key="8">
    <source>
        <dbReference type="RuleBase" id="RU363073"/>
    </source>
</evidence>
<feature type="compositionally biased region" description="Low complexity" evidence="9">
    <location>
        <begin position="49"/>
        <end position="59"/>
    </location>
</feature>
<gene>
    <name evidence="10" type="ORF">BDZ90DRAFT_217352</name>
</gene>
<dbReference type="InterPro" id="IPR050495">
    <property type="entry name" value="ATG22/LtaA_families"/>
</dbReference>
<dbReference type="GO" id="GO:0006865">
    <property type="term" value="P:amino acid transport"/>
    <property type="evidence" value="ECO:0007669"/>
    <property type="project" value="UniProtKB-KW"/>
</dbReference>
<dbReference type="RefSeq" id="XP_025363897.1">
    <property type="nucleotide sequence ID" value="XM_025504316.1"/>
</dbReference>
<evidence type="ECO:0000256" key="6">
    <source>
        <dbReference type="ARBA" id="ARBA00023006"/>
    </source>
</evidence>
<evidence type="ECO:0000256" key="7">
    <source>
        <dbReference type="ARBA" id="ARBA00023136"/>
    </source>
</evidence>
<feature type="transmembrane region" description="Helical" evidence="8">
    <location>
        <begin position="266"/>
        <end position="289"/>
    </location>
</feature>
<comment type="similarity">
    <text evidence="2 8">Belongs to the ATG22 family.</text>
</comment>
<dbReference type="GeneID" id="37026139"/>
<comment type="subcellular location">
    <subcellularLocation>
        <location evidence="1 8">Vacuole membrane</location>
        <topology evidence="1 8">Multi-pass membrane protein</topology>
    </subcellularLocation>
</comment>
<protein>
    <recommendedName>
        <fullName evidence="8">Autophagy-related protein</fullName>
    </recommendedName>
</protein>
<dbReference type="Proteomes" id="UP000245884">
    <property type="component" value="Unassembled WGS sequence"/>
</dbReference>
<dbReference type="SUPFAM" id="SSF103473">
    <property type="entry name" value="MFS general substrate transporter"/>
    <property type="match status" value="1"/>
</dbReference>
<evidence type="ECO:0000256" key="1">
    <source>
        <dbReference type="ARBA" id="ARBA00004128"/>
    </source>
</evidence>
<keyword evidence="6 8" id="KW-0072">Autophagy</keyword>
<dbReference type="AlphaFoldDB" id="A0A316V1J1"/>
<evidence type="ECO:0000256" key="5">
    <source>
        <dbReference type="ARBA" id="ARBA00022989"/>
    </source>
</evidence>
<dbReference type="Gene3D" id="1.20.1250.20">
    <property type="entry name" value="MFS general substrate transporter like domains"/>
    <property type="match status" value="1"/>
</dbReference>
<feature type="transmembrane region" description="Helical" evidence="8">
    <location>
        <begin position="360"/>
        <end position="385"/>
    </location>
</feature>
<feature type="transmembrane region" description="Helical" evidence="8">
    <location>
        <begin position="527"/>
        <end position="544"/>
    </location>
</feature>
<feature type="transmembrane region" description="Helical" evidence="8">
    <location>
        <begin position="428"/>
        <end position="448"/>
    </location>
</feature>
<feature type="transmembrane region" description="Helical" evidence="8">
    <location>
        <begin position="175"/>
        <end position="194"/>
    </location>
</feature>
<dbReference type="STRING" id="1569628.A0A316V1J1"/>
<comment type="function">
    <text evidence="8">Vacuolar effluxer which mediate the efflux of amino acids resulting from autophagic degradation. The release of autophagic amino acids allows the maintenance of protein synthesis and viability during nitrogen starvation.</text>
</comment>
<feature type="transmembrane region" description="Helical" evidence="8">
    <location>
        <begin position="144"/>
        <end position="163"/>
    </location>
</feature>
<keyword evidence="8" id="KW-0926">Vacuole</keyword>
<keyword evidence="8" id="KW-0029">Amino-acid transport</keyword>
<organism evidence="10 11">
    <name type="scientific">Jaminaea rosea</name>
    <dbReference type="NCBI Taxonomy" id="1569628"/>
    <lineage>
        <taxon>Eukaryota</taxon>
        <taxon>Fungi</taxon>
        <taxon>Dikarya</taxon>
        <taxon>Basidiomycota</taxon>
        <taxon>Ustilaginomycotina</taxon>
        <taxon>Exobasidiomycetes</taxon>
        <taxon>Microstromatales</taxon>
        <taxon>Microstromatales incertae sedis</taxon>
        <taxon>Jaminaea</taxon>
    </lineage>
</organism>
<dbReference type="GO" id="GO:0006914">
    <property type="term" value="P:autophagy"/>
    <property type="evidence" value="ECO:0007669"/>
    <property type="project" value="UniProtKB-KW"/>
</dbReference>
<dbReference type="OrthoDB" id="42657at2759"/>
<keyword evidence="11" id="KW-1185">Reference proteome</keyword>